<keyword evidence="6" id="KW-0479">Metal-binding</keyword>
<sequence>MRYAVVPAGGLGTRSGLVSSKELALVAGIPVIEYIFARLQLAQVSKIFVTTSQGKTDLIAYLTHDSPHKDLLSLSIGPRLGLLDGIISPAKTLESEDELYFGLPDTVWFPADGFAKLSEVAGDLVLGLLPTTTPQLYGSVTVEGNIATSIVEKPAFSTSPWIWAFGKFKAKVAQDLLALSHAHPVFTNTLGAYAQLHPIKVVTFASGKYFDTGTPAGLSATNKYVQN</sequence>
<keyword evidence="4" id="KW-0808">Transferase</keyword>
<evidence type="ECO:0000256" key="4">
    <source>
        <dbReference type="ARBA" id="ARBA00022679"/>
    </source>
</evidence>
<feature type="domain" description="Nucleotidyl transferase" evidence="9">
    <location>
        <begin position="4"/>
        <end position="224"/>
    </location>
</feature>
<evidence type="ECO:0000256" key="1">
    <source>
        <dbReference type="ARBA" id="ARBA00001946"/>
    </source>
</evidence>
<evidence type="ECO:0000259" key="9">
    <source>
        <dbReference type="Pfam" id="PF00483"/>
    </source>
</evidence>
<gene>
    <name evidence="10" type="ORF">COT54_03440</name>
</gene>
<dbReference type="GO" id="GO:0008879">
    <property type="term" value="F:glucose-1-phosphate thymidylyltransferase activity"/>
    <property type="evidence" value="ECO:0007669"/>
    <property type="project" value="InterPro"/>
</dbReference>
<protein>
    <recommendedName>
        <fullName evidence="3">glucose-1-phosphate thymidylyltransferase</fullName>
        <ecNumber evidence="3">2.7.7.24</ecNumber>
    </recommendedName>
</protein>
<evidence type="ECO:0000256" key="3">
    <source>
        <dbReference type="ARBA" id="ARBA00012461"/>
    </source>
</evidence>
<reference evidence="11" key="1">
    <citation type="submission" date="2017-09" db="EMBL/GenBank/DDBJ databases">
        <title>Depth-based differentiation of microbial function through sediment-hosted aquifers and enrichment of novel symbionts in the deep terrestrial subsurface.</title>
        <authorList>
            <person name="Probst A.J."/>
            <person name="Ladd B."/>
            <person name="Jarett J.K."/>
            <person name="Geller-Mcgrath D.E."/>
            <person name="Sieber C.M.K."/>
            <person name="Emerson J.B."/>
            <person name="Anantharaman K."/>
            <person name="Thomas B.C."/>
            <person name="Malmstrom R."/>
            <person name="Stieglmeier M."/>
            <person name="Klingl A."/>
            <person name="Woyke T."/>
            <person name="Ryan C.M."/>
            <person name="Banfield J.F."/>
        </authorList>
    </citation>
    <scope>NUCLEOTIDE SEQUENCE [LARGE SCALE GENOMIC DNA]</scope>
</reference>
<comment type="cofactor">
    <cofactor evidence="1">
        <name>Mg(2+)</name>
        <dbReference type="ChEBI" id="CHEBI:18420"/>
    </cofactor>
</comment>
<dbReference type="InterPro" id="IPR029044">
    <property type="entry name" value="Nucleotide-diphossugar_trans"/>
</dbReference>
<comment type="similarity">
    <text evidence="2">Belongs to the glucose-1-phosphate thymidylyltransferase family.</text>
</comment>
<evidence type="ECO:0000313" key="11">
    <source>
        <dbReference type="Proteomes" id="UP000229574"/>
    </source>
</evidence>
<name>A0A2H0X0E9_9BACT</name>
<evidence type="ECO:0000256" key="2">
    <source>
        <dbReference type="ARBA" id="ARBA00010480"/>
    </source>
</evidence>
<comment type="caution">
    <text evidence="10">The sequence shown here is derived from an EMBL/GenBank/DDBJ whole genome shotgun (WGS) entry which is preliminary data.</text>
</comment>
<comment type="catalytic activity">
    <reaction evidence="8">
        <text>dTTP + alpha-D-glucose 1-phosphate + H(+) = dTDP-alpha-D-glucose + diphosphate</text>
        <dbReference type="Rhea" id="RHEA:15225"/>
        <dbReference type="ChEBI" id="CHEBI:15378"/>
        <dbReference type="ChEBI" id="CHEBI:33019"/>
        <dbReference type="ChEBI" id="CHEBI:37568"/>
        <dbReference type="ChEBI" id="CHEBI:57477"/>
        <dbReference type="ChEBI" id="CHEBI:58601"/>
        <dbReference type="EC" id="2.7.7.24"/>
    </reaction>
</comment>
<dbReference type="InterPro" id="IPR005835">
    <property type="entry name" value="NTP_transferase_dom"/>
</dbReference>
<dbReference type="SUPFAM" id="SSF53448">
    <property type="entry name" value="Nucleotide-diphospho-sugar transferases"/>
    <property type="match status" value="1"/>
</dbReference>
<dbReference type="PANTHER" id="PTHR43532">
    <property type="entry name" value="GLUCOSE-1-PHOSPHATE THYMIDYLYLTRANSFERASE"/>
    <property type="match status" value="1"/>
</dbReference>
<evidence type="ECO:0000256" key="6">
    <source>
        <dbReference type="ARBA" id="ARBA00022723"/>
    </source>
</evidence>
<dbReference type="Pfam" id="PF00483">
    <property type="entry name" value="NTP_transferase"/>
    <property type="match status" value="1"/>
</dbReference>
<evidence type="ECO:0000256" key="7">
    <source>
        <dbReference type="ARBA" id="ARBA00022842"/>
    </source>
</evidence>
<dbReference type="EC" id="2.7.7.24" evidence="3"/>
<dbReference type="EMBL" id="PEYY01000129">
    <property type="protein sequence ID" value="PIS17668.1"/>
    <property type="molecule type" value="Genomic_DNA"/>
</dbReference>
<evidence type="ECO:0000313" key="10">
    <source>
        <dbReference type="EMBL" id="PIS17668.1"/>
    </source>
</evidence>
<evidence type="ECO:0000256" key="5">
    <source>
        <dbReference type="ARBA" id="ARBA00022695"/>
    </source>
</evidence>
<dbReference type="Gene3D" id="3.90.550.10">
    <property type="entry name" value="Spore Coat Polysaccharide Biosynthesis Protein SpsA, Chain A"/>
    <property type="match status" value="1"/>
</dbReference>
<dbReference type="AlphaFoldDB" id="A0A2H0X0E9"/>
<dbReference type="Proteomes" id="UP000229574">
    <property type="component" value="Unassembled WGS sequence"/>
</dbReference>
<organism evidence="10 11">
    <name type="scientific">Candidatus Collierbacteria bacterium CG09_land_8_20_14_0_10_46_12</name>
    <dbReference type="NCBI Taxonomy" id="1974533"/>
    <lineage>
        <taxon>Bacteria</taxon>
        <taxon>Candidatus Collieribacteriota</taxon>
    </lineage>
</organism>
<keyword evidence="7" id="KW-0460">Magnesium</keyword>
<dbReference type="PANTHER" id="PTHR43532:SF1">
    <property type="entry name" value="GLUCOSE-1-PHOSPHATE THYMIDYLYLTRANSFERASE 1"/>
    <property type="match status" value="1"/>
</dbReference>
<evidence type="ECO:0000256" key="8">
    <source>
        <dbReference type="ARBA" id="ARBA00049336"/>
    </source>
</evidence>
<dbReference type="InterPro" id="IPR005907">
    <property type="entry name" value="G1P_thy_trans_s"/>
</dbReference>
<accession>A0A2H0X0E9</accession>
<keyword evidence="5" id="KW-0548">Nucleotidyltransferase</keyword>
<proteinExistence type="inferred from homology"/>